<dbReference type="InterPro" id="IPR010330">
    <property type="entry name" value="CoiA_nuc"/>
</dbReference>
<dbReference type="Proteomes" id="UP000598146">
    <property type="component" value="Unassembled WGS sequence"/>
</dbReference>
<evidence type="ECO:0000313" key="4">
    <source>
        <dbReference type="Proteomes" id="UP000598146"/>
    </source>
</evidence>
<gene>
    <name evidence="3" type="ORF">I4J89_40940</name>
</gene>
<evidence type="ECO:0000313" key="3">
    <source>
        <dbReference type="EMBL" id="MBG0567826.1"/>
    </source>
</evidence>
<accession>A0A931G4B8</accession>
<evidence type="ECO:0000259" key="2">
    <source>
        <dbReference type="Pfam" id="PF06054"/>
    </source>
</evidence>
<comment type="caution">
    <text evidence="3">The sequence shown here is derived from an EMBL/GenBank/DDBJ whole genome shotgun (WGS) entry which is preliminary data.</text>
</comment>
<feature type="domain" description="Competence protein CoiA nuclease-like" evidence="2">
    <location>
        <begin position="130"/>
        <end position="214"/>
    </location>
</feature>
<sequence length="400" mass="43766">MTTGVPAAQEPLPLFAEPGTPPPAAESRAHSEPVASAAFSSGESSVAGDDAHQRFFAAVDGRQLFARRIADPGGRLVYLPDGQADRLRETARTQLECPVSGCSSRSITTVGGAKRHHFRHLTTDGSHEPESVEHYTAKQLIGSWIEKQAPGATVHVDDVTLENKRQPDVYAEIDGHRIGFEVQYSAMTRQQWQERNDAYTKAGITVVWLLGHTGTHLRATRQGGHDAVVLSPAARMLLHLSRPVLWINPFEEMIATAVVSWDDLQHGRTAYSRTAREVGIHIDLLSDCHLDLKPKHQSSTLSRGSNASATTRCGRWTSSAWSLRRFNDSSPTMNRASQPPSSGWNPPAYSGRRPGVEDPSDGPPNGLRSSRYTGRFPTLSWLSRTSRRKGTSTCLTLQPG</sequence>
<dbReference type="RefSeq" id="WP_196419604.1">
    <property type="nucleotide sequence ID" value="NZ_JADQTO010000031.1"/>
</dbReference>
<keyword evidence="4" id="KW-1185">Reference proteome</keyword>
<dbReference type="EMBL" id="JADQTO010000031">
    <property type="protein sequence ID" value="MBG0567826.1"/>
    <property type="molecule type" value="Genomic_DNA"/>
</dbReference>
<feature type="compositionally biased region" description="Polar residues" evidence="1">
    <location>
        <begin position="328"/>
        <end position="344"/>
    </location>
</feature>
<name>A0A931G4B8_9ACTN</name>
<feature type="region of interest" description="Disordered" evidence="1">
    <location>
        <begin position="327"/>
        <end position="400"/>
    </location>
</feature>
<proteinExistence type="predicted"/>
<protein>
    <recommendedName>
        <fullName evidence="2">Competence protein CoiA nuclease-like domain-containing protein</fullName>
    </recommendedName>
</protein>
<organism evidence="3 4">
    <name type="scientific">Actinoplanes aureus</name>
    <dbReference type="NCBI Taxonomy" id="2792083"/>
    <lineage>
        <taxon>Bacteria</taxon>
        <taxon>Bacillati</taxon>
        <taxon>Actinomycetota</taxon>
        <taxon>Actinomycetes</taxon>
        <taxon>Micromonosporales</taxon>
        <taxon>Micromonosporaceae</taxon>
        <taxon>Actinoplanes</taxon>
    </lineage>
</organism>
<reference evidence="3" key="1">
    <citation type="submission" date="2020-11" db="EMBL/GenBank/DDBJ databases">
        <title>Isolation and identification of active actinomycetes.</title>
        <authorList>
            <person name="Sun X."/>
        </authorList>
    </citation>
    <scope>NUCLEOTIDE SEQUENCE</scope>
    <source>
        <strain evidence="3">NEAU-A11</strain>
    </source>
</reference>
<dbReference type="Pfam" id="PF06054">
    <property type="entry name" value="CoiA_nuc"/>
    <property type="match status" value="1"/>
</dbReference>
<feature type="region of interest" description="Disordered" evidence="1">
    <location>
        <begin position="1"/>
        <end position="46"/>
    </location>
</feature>
<feature type="compositionally biased region" description="Polar residues" evidence="1">
    <location>
        <begin position="391"/>
        <end position="400"/>
    </location>
</feature>
<dbReference type="AlphaFoldDB" id="A0A931G4B8"/>
<evidence type="ECO:0000256" key="1">
    <source>
        <dbReference type="SAM" id="MobiDB-lite"/>
    </source>
</evidence>